<sequence>MKYLMMICVDETAPPGEGCGSWGADLAERGVILGGGILQPSSDATTVRLGGTGEVLLSDGPFAETKEQVAGFVLLECADLDEAVEIARTHPGVVEGGAAEIRPLWAGGVGAP</sequence>
<keyword evidence="4" id="KW-1185">Reference proteome</keyword>
<name>A0ABS5AQL1_9PSEU</name>
<comment type="similarity">
    <text evidence="1">Belongs to the YciI family.</text>
</comment>
<evidence type="ECO:0000313" key="3">
    <source>
        <dbReference type="EMBL" id="MBP2477970.1"/>
    </source>
</evidence>
<dbReference type="InterPro" id="IPR011008">
    <property type="entry name" value="Dimeric_a/b-barrel"/>
</dbReference>
<organism evidence="3 4">
    <name type="scientific">Crossiella equi</name>
    <dbReference type="NCBI Taxonomy" id="130796"/>
    <lineage>
        <taxon>Bacteria</taxon>
        <taxon>Bacillati</taxon>
        <taxon>Actinomycetota</taxon>
        <taxon>Actinomycetes</taxon>
        <taxon>Pseudonocardiales</taxon>
        <taxon>Pseudonocardiaceae</taxon>
        <taxon>Crossiella</taxon>
    </lineage>
</organism>
<dbReference type="Pfam" id="PF03795">
    <property type="entry name" value="YCII"/>
    <property type="match status" value="1"/>
</dbReference>
<evidence type="ECO:0000256" key="1">
    <source>
        <dbReference type="ARBA" id="ARBA00007689"/>
    </source>
</evidence>
<proteinExistence type="inferred from homology"/>
<dbReference type="PANTHER" id="PTHR35174:SF3">
    <property type="entry name" value="BLL7171 PROTEIN"/>
    <property type="match status" value="1"/>
</dbReference>
<dbReference type="SUPFAM" id="SSF54909">
    <property type="entry name" value="Dimeric alpha+beta barrel"/>
    <property type="match status" value="1"/>
</dbReference>
<dbReference type="Proteomes" id="UP001519363">
    <property type="component" value="Unassembled WGS sequence"/>
</dbReference>
<feature type="domain" description="YCII-related" evidence="2">
    <location>
        <begin position="15"/>
        <end position="103"/>
    </location>
</feature>
<dbReference type="Gene3D" id="3.30.70.1060">
    <property type="entry name" value="Dimeric alpha+beta barrel"/>
    <property type="match status" value="1"/>
</dbReference>
<accession>A0ABS5AQL1</accession>
<dbReference type="PANTHER" id="PTHR35174">
    <property type="entry name" value="BLL7171 PROTEIN-RELATED"/>
    <property type="match status" value="1"/>
</dbReference>
<dbReference type="RefSeq" id="WP_086783865.1">
    <property type="nucleotide sequence ID" value="NZ_JAGIOO010000001.1"/>
</dbReference>
<evidence type="ECO:0000313" key="4">
    <source>
        <dbReference type="Proteomes" id="UP001519363"/>
    </source>
</evidence>
<dbReference type="EMBL" id="JAGIOO010000001">
    <property type="protein sequence ID" value="MBP2477970.1"/>
    <property type="molecule type" value="Genomic_DNA"/>
</dbReference>
<gene>
    <name evidence="3" type="ORF">JOF53_006842</name>
</gene>
<comment type="caution">
    <text evidence="3">The sequence shown here is derived from an EMBL/GenBank/DDBJ whole genome shotgun (WGS) entry which is preliminary data.</text>
</comment>
<evidence type="ECO:0000259" key="2">
    <source>
        <dbReference type="Pfam" id="PF03795"/>
    </source>
</evidence>
<dbReference type="InterPro" id="IPR005545">
    <property type="entry name" value="YCII"/>
</dbReference>
<protein>
    <recommendedName>
        <fullName evidence="2">YCII-related domain-containing protein</fullName>
    </recommendedName>
</protein>
<reference evidence="3 4" key="1">
    <citation type="submission" date="2021-03" db="EMBL/GenBank/DDBJ databases">
        <title>Sequencing the genomes of 1000 actinobacteria strains.</title>
        <authorList>
            <person name="Klenk H.-P."/>
        </authorList>
    </citation>
    <scope>NUCLEOTIDE SEQUENCE [LARGE SCALE GENOMIC DNA]</scope>
    <source>
        <strain evidence="3 4">DSM 44580</strain>
    </source>
</reference>